<evidence type="ECO:0000313" key="9">
    <source>
        <dbReference type="Proteomes" id="UP000436088"/>
    </source>
</evidence>
<proteinExistence type="inferred from homology"/>
<evidence type="ECO:0000256" key="7">
    <source>
        <dbReference type="ARBA" id="ARBA00023140"/>
    </source>
</evidence>
<accession>A0A6A2WDS8</accession>
<protein>
    <submittedName>
        <fullName evidence="8">Peroxisomal membrane protein 11-3</fullName>
    </submittedName>
</protein>
<dbReference type="GO" id="GO:0042802">
    <property type="term" value="F:identical protein binding"/>
    <property type="evidence" value="ECO:0007669"/>
    <property type="project" value="UniProtKB-ARBA"/>
</dbReference>
<evidence type="ECO:0000256" key="6">
    <source>
        <dbReference type="ARBA" id="ARBA00023136"/>
    </source>
</evidence>
<keyword evidence="5" id="KW-0962">Peroxisome biogenesis</keyword>
<keyword evidence="7" id="KW-0576">Peroxisome</keyword>
<dbReference type="Pfam" id="PF05648">
    <property type="entry name" value="PEX11"/>
    <property type="match status" value="1"/>
</dbReference>
<organism evidence="8 9">
    <name type="scientific">Hibiscus syriacus</name>
    <name type="common">Rose of Sharon</name>
    <dbReference type="NCBI Taxonomy" id="106335"/>
    <lineage>
        <taxon>Eukaryota</taxon>
        <taxon>Viridiplantae</taxon>
        <taxon>Streptophyta</taxon>
        <taxon>Embryophyta</taxon>
        <taxon>Tracheophyta</taxon>
        <taxon>Spermatophyta</taxon>
        <taxon>Magnoliopsida</taxon>
        <taxon>eudicotyledons</taxon>
        <taxon>Gunneridae</taxon>
        <taxon>Pentapetalae</taxon>
        <taxon>rosids</taxon>
        <taxon>malvids</taxon>
        <taxon>Malvales</taxon>
        <taxon>Malvaceae</taxon>
        <taxon>Malvoideae</taxon>
        <taxon>Hibiscus</taxon>
    </lineage>
</organism>
<keyword evidence="6" id="KW-0472">Membrane</keyword>
<reference evidence="8" key="1">
    <citation type="submission" date="2019-09" db="EMBL/GenBank/DDBJ databases">
        <title>Draft genome information of white flower Hibiscus syriacus.</title>
        <authorList>
            <person name="Kim Y.-M."/>
        </authorList>
    </citation>
    <scope>NUCLEOTIDE SEQUENCE [LARGE SCALE GENOMIC DNA]</scope>
    <source>
        <strain evidence="8">YM2019G1</strain>
    </source>
</reference>
<dbReference type="PANTHER" id="PTHR12652">
    <property type="entry name" value="PEROXISOMAL BIOGENESIS FACTOR 11"/>
    <property type="match status" value="1"/>
</dbReference>
<dbReference type="EMBL" id="VEPZ02001764">
    <property type="protein sequence ID" value="KAE8656572.1"/>
    <property type="molecule type" value="Genomic_DNA"/>
</dbReference>
<evidence type="ECO:0000256" key="2">
    <source>
        <dbReference type="ARBA" id="ARBA00004585"/>
    </source>
</evidence>
<gene>
    <name evidence="8" type="ORF">F3Y22_tig00116999pilonHSYRG00014</name>
</gene>
<dbReference type="GO" id="GO:0005778">
    <property type="term" value="C:peroxisomal membrane"/>
    <property type="evidence" value="ECO:0007669"/>
    <property type="project" value="UniProtKB-SubCell"/>
</dbReference>
<comment type="similarity">
    <text evidence="3">Belongs to the peroxin-11 family.</text>
</comment>
<evidence type="ECO:0000256" key="5">
    <source>
        <dbReference type="ARBA" id="ARBA00022593"/>
    </source>
</evidence>
<comment type="function">
    <text evidence="1">Involved in peroxisomal proliferation. Promotes peroxisomal duplication, aggregation or elongation without fission.</text>
</comment>
<dbReference type="AlphaFoldDB" id="A0A6A2WDS8"/>
<comment type="caution">
    <text evidence="8">The sequence shown here is derived from an EMBL/GenBank/DDBJ whole genome shotgun (WGS) entry which is preliminary data.</text>
</comment>
<keyword evidence="9" id="KW-1185">Reference proteome</keyword>
<name>A0A6A2WDS8_HIBSY</name>
<sequence>MAHVPILTVIARFGLLKLTAPKALVRRRFTTQNQNSSLPLTGCRLPHSPPSDCLLSLNRHGFESFHRCPSQSQSKPKEKDFLNHIETYLAKRDGVDKLLKISRYATKIILASSLLPEAVPLSRQLKSFESSVGLSRKAFRLGKFVQDVNALRNSHLDSKEEILLSIIAYGGEGLYYFIEQFVWLAKSGLIDPQFTKDQCLGRVYWVHREYYH</sequence>
<comment type="subcellular location">
    <subcellularLocation>
        <location evidence="2">Peroxisome membrane</location>
        <topology evidence="2">Multi-pass membrane protein</topology>
    </subcellularLocation>
</comment>
<evidence type="ECO:0000313" key="8">
    <source>
        <dbReference type="EMBL" id="KAE8656572.1"/>
    </source>
</evidence>
<dbReference type="InterPro" id="IPR008733">
    <property type="entry name" value="PEX11"/>
</dbReference>
<dbReference type="PANTHER" id="PTHR12652:SF50">
    <property type="entry name" value="PEROXIN 11"/>
    <property type="match status" value="1"/>
</dbReference>
<dbReference type="GO" id="GO:0044375">
    <property type="term" value="P:regulation of peroxisome size"/>
    <property type="evidence" value="ECO:0007669"/>
    <property type="project" value="UniProtKB-ARBA"/>
</dbReference>
<evidence type="ECO:0000256" key="4">
    <source>
        <dbReference type="ARBA" id="ARBA00011340"/>
    </source>
</evidence>
<comment type="subunit">
    <text evidence="4">Homooligomer. Interacts with ARC5 and FIS1B on peroxisomes.</text>
</comment>
<evidence type="ECO:0000256" key="3">
    <source>
        <dbReference type="ARBA" id="ARBA00008194"/>
    </source>
</evidence>
<dbReference type="Proteomes" id="UP000436088">
    <property type="component" value="Unassembled WGS sequence"/>
</dbReference>
<evidence type="ECO:0000256" key="1">
    <source>
        <dbReference type="ARBA" id="ARBA00002503"/>
    </source>
</evidence>
<dbReference type="GO" id="GO:0016559">
    <property type="term" value="P:peroxisome fission"/>
    <property type="evidence" value="ECO:0007669"/>
    <property type="project" value="InterPro"/>
</dbReference>